<comment type="similarity">
    <text evidence="5">Belongs to the FAD-dependent oxidoreductase 2 family. FRD/SDH subfamily.</text>
</comment>
<dbReference type="EMBL" id="CP157676">
    <property type="protein sequence ID" value="XBP72465.1"/>
    <property type="molecule type" value="Genomic_DNA"/>
</dbReference>
<dbReference type="Pfam" id="PF00890">
    <property type="entry name" value="FAD_binding_2"/>
    <property type="match status" value="1"/>
</dbReference>
<feature type="domain" description="FAD-dependent oxidoreductase 2 FAD-binding" evidence="6">
    <location>
        <begin position="8"/>
        <end position="439"/>
    </location>
</feature>
<dbReference type="InterPro" id="IPR027477">
    <property type="entry name" value="Succ_DH/fumarate_Rdtase_cat_sf"/>
</dbReference>
<accession>A0AAU7LXW9</accession>
<reference evidence="7" key="1">
    <citation type="submission" date="2024-05" db="EMBL/GenBank/DDBJ databases">
        <authorList>
            <person name="Bunk B."/>
            <person name="Swiderski J."/>
            <person name="Sproer C."/>
            <person name="Thiel V."/>
        </authorList>
    </citation>
    <scope>NUCLEOTIDE SEQUENCE</scope>
    <source>
        <strain evidence="7">DSM 17735</strain>
        <plasmid evidence="7">p1</plasmid>
    </source>
</reference>
<evidence type="ECO:0000259" key="6">
    <source>
        <dbReference type="Pfam" id="PF00890"/>
    </source>
</evidence>
<dbReference type="AlphaFoldDB" id="A0AAU7LXW9"/>
<dbReference type="Gene3D" id="3.50.50.60">
    <property type="entry name" value="FAD/NAD(P)-binding domain"/>
    <property type="match status" value="1"/>
</dbReference>
<sequence>MKTIHTQLLVIGGGLAGFAAALEAAERGVDVLLLEKLEATGGSSAMSGGCLAFAGTDLQAANGVVDSAELLQRDLLEVGNHENDAEVVQAYVDNQLDTYYWLRGHGVEFSPVIEASSGQSVPRVHTVDPADTVRQLVSKCRANGRVTVMTSTKALRLLRDSETSPVKGVIAEEPEGEFILLARDGVLLACGGFGQNSEMVHRFAPHYVNAVFVGGDGNVGDGLRMAWKLGADLRDMAYIKGTYGKHPVDMQNHHSCLAVYKGAIAVNQDGQRFVDESISYKLLGDAVMSQPYHTSFQIFDQPIFESGDDRVRILDFGRRLEEGLLIKADTLEALARMIEVPHDALRQTLDAYNLGVDNGEDPAFGRKALVHHHGRLCRIETGPFYAYPSTAAVFGTYCGLRVDASMRVIDVFDAPIPGLYAAGEVMGGFHGGAYMTGSALGKAVVFGRVAARTMITARTAEAEVAGLA</sequence>
<dbReference type="Gene3D" id="3.90.700.10">
    <property type="entry name" value="Succinate dehydrogenase/fumarate reductase flavoprotein, catalytic domain"/>
    <property type="match status" value="1"/>
</dbReference>
<dbReference type="RefSeq" id="WP_349282059.1">
    <property type="nucleotide sequence ID" value="NZ_CBCSCU010000051.1"/>
</dbReference>
<name>A0AAU7LXW9_9BURK</name>
<dbReference type="GO" id="GO:0016491">
    <property type="term" value="F:oxidoreductase activity"/>
    <property type="evidence" value="ECO:0007669"/>
    <property type="project" value="UniProtKB-KW"/>
</dbReference>
<dbReference type="PANTHER" id="PTHR43400:SF10">
    <property type="entry name" value="3-OXOSTEROID 1-DEHYDROGENASE"/>
    <property type="match status" value="1"/>
</dbReference>
<evidence type="ECO:0000256" key="4">
    <source>
        <dbReference type="ARBA" id="ARBA00023002"/>
    </source>
</evidence>
<dbReference type="SUPFAM" id="SSF51905">
    <property type="entry name" value="FAD/NAD(P)-binding domain"/>
    <property type="match status" value="1"/>
</dbReference>
<dbReference type="PANTHER" id="PTHR43400">
    <property type="entry name" value="FUMARATE REDUCTASE"/>
    <property type="match status" value="1"/>
</dbReference>
<dbReference type="InterPro" id="IPR050315">
    <property type="entry name" value="FAD-oxidoreductase_2"/>
</dbReference>
<evidence type="ECO:0000256" key="3">
    <source>
        <dbReference type="ARBA" id="ARBA00022827"/>
    </source>
</evidence>
<dbReference type="InterPro" id="IPR036188">
    <property type="entry name" value="FAD/NAD-bd_sf"/>
</dbReference>
<dbReference type="InterPro" id="IPR003953">
    <property type="entry name" value="FAD-dep_OxRdtase_2_FAD-bd"/>
</dbReference>
<geneLocation type="plasmid" evidence="7">
    <name>p1</name>
</geneLocation>
<comment type="cofactor">
    <cofactor evidence="1">
        <name>FAD</name>
        <dbReference type="ChEBI" id="CHEBI:57692"/>
    </cofactor>
</comment>
<protein>
    <submittedName>
        <fullName evidence="7">Flavocytochrome c</fullName>
    </submittedName>
</protein>
<keyword evidence="4 5" id="KW-0560">Oxidoreductase</keyword>
<dbReference type="PRINTS" id="PR00368">
    <property type="entry name" value="FADPNR"/>
</dbReference>
<gene>
    <name evidence="7" type="ORF">ABLV49_22355</name>
</gene>
<dbReference type="SUPFAM" id="SSF56425">
    <property type="entry name" value="Succinate dehydrogenase/fumarate reductase flavoprotein, catalytic domain"/>
    <property type="match status" value="1"/>
</dbReference>
<keyword evidence="3 5" id="KW-0274">FAD</keyword>
<dbReference type="NCBIfam" id="TIGR01813">
    <property type="entry name" value="flavo_cyto_c"/>
    <property type="match status" value="1"/>
</dbReference>
<dbReference type="InterPro" id="IPR010960">
    <property type="entry name" value="Flavocytochrome_c"/>
</dbReference>
<evidence type="ECO:0000256" key="5">
    <source>
        <dbReference type="RuleBase" id="RU366062"/>
    </source>
</evidence>
<dbReference type="GO" id="GO:0008202">
    <property type="term" value="P:steroid metabolic process"/>
    <property type="evidence" value="ECO:0007669"/>
    <property type="project" value="UniProtKB-ARBA"/>
</dbReference>
<keyword evidence="2 5" id="KW-0285">Flavoprotein</keyword>
<evidence type="ECO:0000313" key="7">
    <source>
        <dbReference type="EMBL" id="XBP72465.1"/>
    </source>
</evidence>
<organism evidence="7">
    <name type="scientific">Polaromonas hydrogenivorans</name>
    <dbReference type="NCBI Taxonomy" id="335476"/>
    <lineage>
        <taxon>Bacteria</taxon>
        <taxon>Pseudomonadati</taxon>
        <taxon>Pseudomonadota</taxon>
        <taxon>Betaproteobacteria</taxon>
        <taxon>Burkholderiales</taxon>
        <taxon>Comamonadaceae</taxon>
        <taxon>Polaromonas</taxon>
    </lineage>
</organism>
<keyword evidence="7" id="KW-0614">Plasmid</keyword>
<dbReference type="GO" id="GO:0010181">
    <property type="term" value="F:FMN binding"/>
    <property type="evidence" value="ECO:0007669"/>
    <property type="project" value="InterPro"/>
</dbReference>
<evidence type="ECO:0000256" key="2">
    <source>
        <dbReference type="ARBA" id="ARBA00022630"/>
    </source>
</evidence>
<proteinExistence type="inferred from homology"/>
<evidence type="ECO:0000256" key="1">
    <source>
        <dbReference type="ARBA" id="ARBA00001974"/>
    </source>
</evidence>